<keyword evidence="5" id="KW-1185">Reference proteome</keyword>
<feature type="domain" description="DDE Tnp4" evidence="3">
    <location>
        <begin position="2"/>
        <end position="103"/>
    </location>
</feature>
<dbReference type="GO" id="GO:0046872">
    <property type="term" value="F:metal ion binding"/>
    <property type="evidence" value="ECO:0007669"/>
    <property type="project" value="UniProtKB-KW"/>
</dbReference>
<sequence>MDVGSYGKEDDAGIFQRSTLGKMFNNGTLLPPPRKLPNSDCVLPHVFVDNSNAIFNYRLCRARRTSENTFDLLAQVFRIIYTPINLLPETVDDVIIVSCCFHNLLRDAYISKAGPSYYHEHYQTLCKIHPQTI</sequence>
<dbReference type="Pfam" id="PF13359">
    <property type="entry name" value="DDE_Tnp_4"/>
    <property type="match status" value="1"/>
</dbReference>
<protein>
    <recommendedName>
        <fullName evidence="3">DDE Tnp4 domain-containing protein</fullName>
    </recommendedName>
</protein>
<comment type="caution">
    <text evidence="4">The sequence shown here is derived from an EMBL/GenBank/DDBJ whole genome shotgun (WGS) entry which is preliminary data.</text>
</comment>
<dbReference type="EMBL" id="JAVRBK010000003">
    <property type="protein sequence ID" value="KAK5646098.1"/>
    <property type="molecule type" value="Genomic_DNA"/>
</dbReference>
<dbReference type="AlphaFoldDB" id="A0AAN7VJ50"/>
<reference evidence="4 5" key="1">
    <citation type="journal article" date="2024" name="Insects">
        <title>An Improved Chromosome-Level Genome Assembly of the Firefly Pyrocoelia pectoralis.</title>
        <authorList>
            <person name="Fu X."/>
            <person name="Meyer-Rochow V.B."/>
            <person name="Ballantyne L."/>
            <person name="Zhu X."/>
        </authorList>
    </citation>
    <scope>NUCLEOTIDE SEQUENCE [LARGE SCALE GENOMIC DNA]</scope>
    <source>
        <strain evidence="4">XCY_ONT2</strain>
    </source>
</reference>
<gene>
    <name evidence="4" type="ORF">RI129_004562</name>
</gene>
<evidence type="ECO:0000259" key="3">
    <source>
        <dbReference type="Pfam" id="PF13359"/>
    </source>
</evidence>
<keyword evidence="2" id="KW-0479">Metal-binding</keyword>
<dbReference type="Proteomes" id="UP001329430">
    <property type="component" value="Chromosome 3"/>
</dbReference>
<evidence type="ECO:0000313" key="4">
    <source>
        <dbReference type="EMBL" id="KAK5646098.1"/>
    </source>
</evidence>
<accession>A0AAN7VJ50</accession>
<name>A0AAN7VJ50_9COLE</name>
<organism evidence="4 5">
    <name type="scientific">Pyrocoelia pectoralis</name>
    <dbReference type="NCBI Taxonomy" id="417401"/>
    <lineage>
        <taxon>Eukaryota</taxon>
        <taxon>Metazoa</taxon>
        <taxon>Ecdysozoa</taxon>
        <taxon>Arthropoda</taxon>
        <taxon>Hexapoda</taxon>
        <taxon>Insecta</taxon>
        <taxon>Pterygota</taxon>
        <taxon>Neoptera</taxon>
        <taxon>Endopterygota</taxon>
        <taxon>Coleoptera</taxon>
        <taxon>Polyphaga</taxon>
        <taxon>Elateriformia</taxon>
        <taxon>Elateroidea</taxon>
        <taxon>Lampyridae</taxon>
        <taxon>Lampyrinae</taxon>
        <taxon>Pyrocoelia</taxon>
    </lineage>
</organism>
<comment type="cofactor">
    <cofactor evidence="1">
        <name>a divalent metal cation</name>
        <dbReference type="ChEBI" id="CHEBI:60240"/>
    </cofactor>
</comment>
<proteinExistence type="predicted"/>
<evidence type="ECO:0000256" key="2">
    <source>
        <dbReference type="ARBA" id="ARBA00022723"/>
    </source>
</evidence>
<evidence type="ECO:0000256" key="1">
    <source>
        <dbReference type="ARBA" id="ARBA00001968"/>
    </source>
</evidence>
<dbReference type="InterPro" id="IPR027806">
    <property type="entry name" value="HARBI1_dom"/>
</dbReference>
<evidence type="ECO:0000313" key="5">
    <source>
        <dbReference type="Proteomes" id="UP001329430"/>
    </source>
</evidence>